<evidence type="ECO:0008006" key="3">
    <source>
        <dbReference type="Google" id="ProtNLM"/>
    </source>
</evidence>
<sequence length="122" mass="14355">MTIMSNTEFEELTKDQQYILSVMYKKYLECVKSGSVKLKCNNFNDAESLHKLYFSKFHFEDVENDLKKLKKQGFLHGVYADNTIYHLTMEDKTIVYFENKFKNNMKSLIDNISKIASFIPGL</sequence>
<proteinExistence type="predicted"/>
<reference evidence="1 2" key="1">
    <citation type="journal article" date="2016" name="Front. Microbiol.">
        <title>Comprehensive Phylogenetic Analysis of Bovine Non-aureus Staphylococci Species Based on Whole-Genome Sequencing.</title>
        <authorList>
            <person name="Naushad S."/>
            <person name="Barkema H.W."/>
            <person name="Luby C."/>
            <person name="Condas L.A."/>
            <person name="Nobrega D.B."/>
            <person name="Carson D.A."/>
            <person name="De Buck J."/>
        </authorList>
    </citation>
    <scope>NUCLEOTIDE SEQUENCE [LARGE SCALE GENOMIC DNA]</scope>
    <source>
        <strain evidence="1 2">SNUC 4781</strain>
    </source>
</reference>
<evidence type="ECO:0000313" key="2">
    <source>
        <dbReference type="Proteomes" id="UP000265541"/>
    </source>
</evidence>
<evidence type="ECO:0000313" key="1">
    <source>
        <dbReference type="EMBL" id="RIP33239.1"/>
    </source>
</evidence>
<dbReference type="AlphaFoldDB" id="A0A3A0VN01"/>
<protein>
    <recommendedName>
        <fullName evidence="3">Phage protein</fullName>
    </recommendedName>
</protein>
<name>A0A3A0VN01_STAGA</name>
<gene>
    <name evidence="1" type="ORF">BUZ14_11525</name>
</gene>
<dbReference type="Proteomes" id="UP000265541">
    <property type="component" value="Unassembled WGS sequence"/>
</dbReference>
<dbReference type="OrthoDB" id="2413719at2"/>
<dbReference type="EMBL" id="QYJN01000006">
    <property type="protein sequence ID" value="RIP33239.1"/>
    <property type="molecule type" value="Genomic_DNA"/>
</dbReference>
<organism evidence="1 2">
    <name type="scientific">Staphylococcus gallinarum</name>
    <dbReference type="NCBI Taxonomy" id="1293"/>
    <lineage>
        <taxon>Bacteria</taxon>
        <taxon>Bacillati</taxon>
        <taxon>Bacillota</taxon>
        <taxon>Bacilli</taxon>
        <taxon>Bacillales</taxon>
        <taxon>Staphylococcaceae</taxon>
        <taxon>Staphylococcus</taxon>
    </lineage>
</organism>
<accession>A0A3A0VN01</accession>
<comment type="caution">
    <text evidence="1">The sequence shown here is derived from an EMBL/GenBank/DDBJ whole genome shotgun (WGS) entry which is preliminary data.</text>
</comment>